<proteinExistence type="predicted"/>
<evidence type="ECO:0008006" key="3">
    <source>
        <dbReference type="Google" id="ProtNLM"/>
    </source>
</evidence>
<dbReference type="VEuPathDB" id="PlasmoDB:PCYB_005610"/>
<dbReference type="AlphaFoldDB" id="K6VK44"/>
<dbReference type="RefSeq" id="XP_004228030.1">
    <property type="nucleotide sequence ID" value="XM_004227982.1"/>
</dbReference>
<dbReference type="GeneID" id="14696354"/>
<name>K6VK44_PLACD</name>
<evidence type="ECO:0000313" key="2">
    <source>
        <dbReference type="Proteomes" id="UP000006319"/>
    </source>
</evidence>
<keyword evidence="2" id="KW-1185">Reference proteome</keyword>
<dbReference type="PhylomeDB" id="K6VK44"/>
<gene>
    <name evidence="1" type="ORF">PCYB_005610</name>
</gene>
<dbReference type="Proteomes" id="UP000006319">
    <property type="component" value="Unassembled WGS sequence"/>
</dbReference>
<protein>
    <recommendedName>
        <fullName evidence="3">CYIR protein</fullName>
    </recommendedName>
</protein>
<reference evidence="1 2" key="1">
    <citation type="journal article" date="2012" name="Nat. Genet.">
        <title>Plasmodium cynomolgi genome sequences provide insight into Plasmodium vivax and the monkey malaria clade.</title>
        <authorList>
            <person name="Tachibana S."/>
            <person name="Sullivan S.A."/>
            <person name="Kawai S."/>
            <person name="Nakamura S."/>
            <person name="Kim H.R."/>
            <person name="Goto N."/>
            <person name="Arisue N."/>
            <person name="Palacpac N.M.Q."/>
            <person name="Honma H."/>
            <person name="Yagi M."/>
            <person name="Tougan T."/>
            <person name="Katakai Y."/>
            <person name="Kaneko O."/>
            <person name="Mita T."/>
            <person name="Kita K."/>
            <person name="Yasutomi Y."/>
            <person name="Sutton P.L."/>
            <person name="Shakhbatyan R."/>
            <person name="Horii T."/>
            <person name="Yasunaga T."/>
            <person name="Barnwell J.W."/>
            <person name="Escalante A.A."/>
            <person name="Carlton J.M."/>
            <person name="Tanabe K."/>
        </authorList>
    </citation>
    <scope>NUCLEOTIDE SEQUENCE [LARGE SCALE GENOMIC DNA]</scope>
    <source>
        <strain evidence="1 2">B</strain>
    </source>
</reference>
<organism evidence="1 2">
    <name type="scientific">Plasmodium cynomolgi (strain B)</name>
    <dbReference type="NCBI Taxonomy" id="1120755"/>
    <lineage>
        <taxon>Eukaryota</taxon>
        <taxon>Sar</taxon>
        <taxon>Alveolata</taxon>
        <taxon>Apicomplexa</taxon>
        <taxon>Aconoidasida</taxon>
        <taxon>Haemosporida</taxon>
        <taxon>Plasmodiidae</taxon>
        <taxon>Plasmodium</taxon>
        <taxon>Plasmodium (Plasmodium)</taxon>
    </lineage>
</organism>
<sequence>MLSLYNLYDLYRSVKKTEKLTNRPDLCSDLRTLILYYNQFDENYYKDDSILRNLLEKLRDTIQKNTWLSEVNCKVNLSDLQPLKNVPTRKVQETFLLTDSHQASTSTKRESENVENIYQGVSEIQGQEENLLKKVETLGGSKRELEEKGDGKDLGGNSQVFPKTLDSLYPKQTIQEFERSLSSGNISDTMHSPTKHNNSSGILNQIQYSLSDTLQNIDPVPVVGVSGGIKNMKIYPCFNIKFKLPLLPNYILKFLKFSYKY</sequence>
<evidence type="ECO:0000313" key="1">
    <source>
        <dbReference type="EMBL" id="GAB69812.1"/>
    </source>
</evidence>
<accession>K6VK44</accession>
<dbReference type="EMBL" id="DF157880">
    <property type="protein sequence ID" value="GAB69812.1"/>
    <property type="molecule type" value="Genomic_DNA"/>
</dbReference>
<dbReference type="KEGG" id="pcy:PCYB_005610"/>